<dbReference type="RefSeq" id="WP_071152328.1">
    <property type="nucleotide sequence ID" value="NZ_QQRT01000004.1"/>
</dbReference>
<organism evidence="1 2">
    <name type="scientific">Planococcus salinarum</name>
    <dbReference type="NCBI Taxonomy" id="622695"/>
    <lineage>
        <taxon>Bacteria</taxon>
        <taxon>Bacillati</taxon>
        <taxon>Bacillota</taxon>
        <taxon>Bacilli</taxon>
        <taxon>Bacillales</taxon>
        <taxon>Caryophanaceae</taxon>
        <taxon>Planococcus</taxon>
    </lineage>
</organism>
<dbReference type="Pfam" id="PF09953">
    <property type="entry name" value="DUF2187"/>
    <property type="match status" value="1"/>
</dbReference>
<evidence type="ECO:0000313" key="2">
    <source>
        <dbReference type="Proteomes" id="UP000242153"/>
    </source>
</evidence>
<accession>A0ABX3CZY1</accession>
<dbReference type="EMBL" id="MBQG01000108">
    <property type="protein sequence ID" value="OHX51010.1"/>
    <property type="molecule type" value="Genomic_DNA"/>
</dbReference>
<evidence type="ECO:0000313" key="1">
    <source>
        <dbReference type="EMBL" id="OHX51010.1"/>
    </source>
</evidence>
<gene>
    <name evidence="1" type="ORF">BB776_03785</name>
</gene>
<keyword evidence="2" id="KW-1185">Reference proteome</keyword>
<dbReference type="Proteomes" id="UP000242153">
    <property type="component" value="Unassembled WGS sequence"/>
</dbReference>
<proteinExistence type="predicted"/>
<protein>
    <recommendedName>
        <fullName evidence="3">DUF2187 domain-containing protein</fullName>
    </recommendedName>
</protein>
<evidence type="ECO:0008006" key="3">
    <source>
        <dbReference type="Google" id="ProtNLM"/>
    </source>
</evidence>
<sequence length="85" mass="9731">MAFQPHEKEVSEFVAARFIGEWISFTRNDVEVNGTIFKIMDNSVIVEISPEDAKEIGAPSNMTVISHKKYTIVETQETQEKQEKK</sequence>
<reference evidence="1" key="1">
    <citation type="submission" date="2016-07" db="EMBL/GenBank/DDBJ databases">
        <title>Draft genome Planococcus salivarum.</title>
        <authorList>
            <person name="See-Too W.S."/>
        </authorList>
    </citation>
    <scope>NUCLEOTIDE SEQUENCE [LARGE SCALE GENOMIC DNA]</scope>
    <source>
        <strain evidence="1">DSM 23820</strain>
    </source>
</reference>
<name>A0ABX3CZY1_9BACL</name>
<comment type="caution">
    <text evidence="1">The sequence shown here is derived from an EMBL/GenBank/DDBJ whole genome shotgun (WGS) entry which is preliminary data.</text>
</comment>
<dbReference type="InterPro" id="IPR018690">
    <property type="entry name" value="DUF2187"/>
</dbReference>